<protein>
    <recommendedName>
        <fullName evidence="3">Ubiquitin-like protease family profile domain-containing protein</fullName>
    </recommendedName>
</protein>
<dbReference type="Gene3D" id="3.40.395.10">
    <property type="entry name" value="Adenoviral Proteinase, Chain A"/>
    <property type="match status" value="1"/>
</dbReference>
<dbReference type="EMBL" id="SDAM02001264">
    <property type="protein sequence ID" value="KAH6822349.1"/>
    <property type="molecule type" value="Genomic_DNA"/>
</dbReference>
<name>A0AAD4IW31_PERFH</name>
<dbReference type="AlphaFoldDB" id="A0AAD4IW31"/>
<comment type="caution">
    <text evidence="1">The sequence shown here is derived from an EMBL/GenBank/DDBJ whole genome shotgun (WGS) entry which is preliminary data.</text>
</comment>
<sequence length="231" mass="26104">MSSAMLNRMNDVEKGIISLADQFLAMQQQMGLHKQIDVDTTPKTPKPSLSGIVPVSEEIQFKSTLKSVVRKSRKTTMSPMRLDFDNEENVTVVIVETFDPTEVADYLEIKAFEQCPVKLLLPIKMVGEHCDALINLIIMKAQRVPTWFASGWTCIEAIGWSALCSENINAVKEHIMPYIEGSYPESGGLPWHEAEKIYGIGHVNENHWVLYVISIHKQDIKVYDSLSKKLK</sequence>
<reference evidence="1 2" key="1">
    <citation type="journal article" date="2021" name="Nat. Commun.">
        <title>Incipient diploidization of the medicinal plant Perilla within 10,000 years.</title>
        <authorList>
            <person name="Zhang Y."/>
            <person name="Shen Q."/>
            <person name="Leng L."/>
            <person name="Zhang D."/>
            <person name="Chen S."/>
            <person name="Shi Y."/>
            <person name="Ning Z."/>
            <person name="Chen S."/>
        </authorList>
    </citation>
    <scope>NUCLEOTIDE SEQUENCE [LARGE SCALE GENOMIC DNA]</scope>
    <source>
        <strain evidence="2">cv. PC099</strain>
    </source>
</reference>
<evidence type="ECO:0000313" key="2">
    <source>
        <dbReference type="Proteomes" id="UP001190926"/>
    </source>
</evidence>
<keyword evidence="2" id="KW-1185">Reference proteome</keyword>
<organism evidence="1 2">
    <name type="scientific">Perilla frutescens var. hirtella</name>
    <name type="common">Perilla citriodora</name>
    <name type="synonym">Perilla setoyensis</name>
    <dbReference type="NCBI Taxonomy" id="608512"/>
    <lineage>
        <taxon>Eukaryota</taxon>
        <taxon>Viridiplantae</taxon>
        <taxon>Streptophyta</taxon>
        <taxon>Embryophyta</taxon>
        <taxon>Tracheophyta</taxon>
        <taxon>Spermatophyta</taxon>
        <taxon>Magnoliopsida</taxon>
        <taxon>eudicotyledons</taxon>
        <taxon>Gunneridae</taxon>
        <taxon>Pentapetalae</taxon>
        <taxon>asterids</taxon>
        <taxon>lamiids</taxon>
        <taxon>Lamiales</taxon>
        <taxon>Lamiaceae</taxon>
        <taxon>Nepetoideae</taxon>
        <taxon>Elsholtzieae</taxon>
        <taxon>Perilla</taxon>
    </lineage>
</organism>
<dbReference type="Proteomes" id="UP001190926">
    <property type="component" value="Unassembled WGS sequence"/>
</dbReference>
<proteinExistence type="predicted"/>
<evidence type="ECO:0000313" key="1">
    <source>
        <dbReference type="EMBL" id="KAH6822349.1"/>
    </source>
</evidence>
<evidence type="ECO:0008006" key="3">
    <source>
        <dbReference type="Google" id="ProtNLM"/>
    </source>
</evidence>
<dbReference type="SUPFAM" id="SSF54001">
    <property type="entry name" value="Cysteine proteinases"/>
    <property type="match status" value="1"/>
</dbReference>
<accession>A0AAD4IW31</accession>
<gene>
    <name evidence="1" type="ORF">C2S53_003814</name>
</gene>
<dbReference type="InterPro" id="IPR038765">
    <property type="entry name" value="Papain-like_cys_pep_sf"/>
</dbReference>